<reference evidence="2 3" key="1">
    <citation type="journal article" date="2014" name="Genome Announc.">
        <title>Genome sequence of the basidiomycetous fungus Pseudozyma aphidis DSM70725, an efficient producer of biosurfactant mannosylerythritol lipids.</title>
        <authorList>
            <person name="Lorenz S."/>
            <person name="Guenther M."/>
            <person name="Grumaz C."/>
            <person name="Rupp S."/>
            <person name="Zibek S."/>
            <person name="Sohn K."/>
        </authorList>
    </citation>
    <scope>NUCLEOTIDE SEQUENCE [LARGE SCALE GENOMIC DNA]</scope>
    <source>
        <strain evidence="3">ATCC 32657 / CBS 517.83 / DSM 70725 / JCM 10318 / NBRC 10182 / NRRL Y-7954 / St-0401</strain>
    </source>
</reference>
<feature type="region of interest" description="Disordered" evidence="1">
    <location>
        <begin position="17"/>
        <end position="74"/>
    </location>
</feature>
<comment type="caution">
    <text evidence="2">The sequence shown here is derived from an EMBL/GenBank/DDBJ whole genome shotgun (WGS) entry which is preliminary data.</text>
</comment>
<feature type="compositionally biased region" description="Low complexity" evidence="1">
    <location>
        <begin position="1415"/>
        <end position="1424"/>
    </location>
</feature>
<feature type="compositionally biased region" description="Acidic residues" evidence="1">
    <location>
        <begin position="1623"/>
        <end position="1647"/>
    </location>
</feature>
<feature type="region of interest" description="Disordered" evidence="1">
    <location>
        <begin position="1509"/>
        <end position="1656"/>
    </location>
</feature>
<feature type="region of interest" description="Disordered" evidence="1">
    <location>
        <begin position="181"/>
        <end position="229"/>
    </location>
</feature>
<feature type="compositionally biased region" description="Polar residues" evidence="1">
    <location>
        <begin position="1556"/>
        <end position="1572"/>
    </location>
</feature>
<feature type="compositionally biased region" description="Low complexity" evidence="1">
    <location>
        <begin position="1573"/>
        <end position="1589"/>
    </location>
</feature>
<evidence type="ECO:0000256" key="1">
    <source>
        <dbReference type="SAM" id="MobiDB-lite"/>
    </source>
</evidence>
<feature type="compositionally biased region" description="Basic and acidic residues" evidence="1">
    <location>
        <begin position="1354"/>
        <end position="1365"/>
    </location>
</feature>
<accession>W3VW55</accession>
<feature type="region of interest" description="Disordered" evidence="1">
    <location>
        <begin position="1218"/>
        <end position="1237"/>
    </location>
</feature>
<feature type="region of interest" description="Disordered" evidence="1">
    <location>
        <begin position="1306"/>
        <end position="1426"/>
    </location>
</feature>
<feature type="region of interest" description="Disordered" evidence="1">
    <location>
        <begin position="820"/>
        <end position="868"/>
    </location>
</feature>
<name>W3VW55_MOEAP</name>
<evidence type="ECO:0000313" key="3">
    <source>
        <dbReference type="Proteomes" id="UP000019462"/>
    </source>
</evidence>
<dbReference type="InterPro" id="IPR032801">
    <property type="entry name" value="PXL2A/B/C"/>
</dbReference>
<keyword evidence="3" id="KW-1185">Reference proteome</keyword>
<dbReference type="Pfam" id="PF13911">
    <property type="entry name" value="AhpC-TSA_2"/>
    <property type="match status" value="1"/>
</dbReference>
<feature type="compositionally biased region" description="Low complexity" evidence="1">
    <location>
        <begin position="631"/>
        <end position="647"/>
    </location>
</feature>
<feature type="compositionally biased region" description="Basic residues" evidence="1">
    <location>
        <begin position="1188"/>
        <end position="1201"/>
    </location>
</feature>
<feature type="compositionally biased region" description="Pro residues" evidence="1">
    <location>
        <begin position="515"/>
        <end position="524"/>
    </location>
</feature>
<dbReference type="Proteomes" id="UP000019462">
    <property type="component" value="Unassembled WGS sequence"/>
</dbReference>
<feature type="compositionally biased region" description="Low complexity" evidence="1">
    <location>
        <begin position="1218"/>
        <end position="1234"/>
    </location>
</feature>
<dbReference type="PANTHER" id="PTHR28630">
    <property type="match status" value="1"/>
</dbReference>
<feature type="compositionally biased region" description="Polar residues" evidence="1">
    <location>
        <begin position="343"/>
        <end position="362"/>
    </location>
</feature>
<dbReference type="Gene3D" id="3.40.30.10">
    <property type="entry name" value="Glutaredoxin"/>
    <property type="match status" value="1"/>
</dbReference>
<feature type="compositionally biased region" description="Low complexity" evidence="1">
    <location>
        <begin position="368"/>
        <end position="387"/>
    </location>
</feature>
<dbReference type="HOGENOM" id="CLU_245347_0_0_1"/>
<feature type="compositionally biased region" description="Low complexity" evidence="1">
    <location>
        <begin position="586"/>
        <end position="609"/>
    </location>
</feature>
<dbReference type="OrthoDB" id="40334at2759"/>
<dbReference type="InterPro" id="IPR036249">
    <property type="entry name" value="Thioredoxin-like_sf"/>
</dbReference>
<feature type="compositionally biased region" description="Polar residues" evidence="1">
    <location>
        <begin position="527"/>
        <end position="541"/>
    </location>
</feature>
<sequence length="1656" mass="173388">MTVSYVRSPSFSAHSAFTDFHHASPPQSPVASCASSAVSASPVLGRGSPNPTPAPALAPAAPASDSVPRPTAHLSSSISSPAALSIGVDAASIVIPNDRMEAGLSLRRSPLLLGSDFPAEPRATEADASSNGESYESALTGDIDLHDRFVLRRPYVDRAFPHSKRRSQLILEQKFNQHRSAAASLSSTSEDDWNHTSTLVASSRSPASRRPGTAPHRPPVSPRTPDSASASVLLDFSGAKSPVAAGGLRELTIGAAAQPASKRASWTRLARESEARSDSHHSPNSSLLEAAAPIQPSAATSRRHSSFLTGDYRTATLMPIFANKSFEIPSPRADKRRSEIVQLPTSSDADQAHSPNLASISTSKRDSMLSTDSSATSSSKGEARSSTDNVEFEGDDAQNQAQSSASSGYGDDETIARKTPLGKPEASKEAATNVAEVFTTPRTSAEHETVTKSVPSIAQSDKGETVQSLNSAARSDASHHAKLSEATAADDNGEPVPAPAIVPSALDPLQTAVVPPTPPEPRWTPPNGESVSPTSSPSKTFRSLDALGESPRSRRNRSQASIERRPSDTPTSPSATLSIPSAKSNGSIVGAGRRGSSASVASVASSTSTYRIRRKPVPSDGGGDADSDVLAVSPQPSPAQQEAPLPSTEEEEGTHLIQHARTPSGSDFMRKAQEAAQAHMLAKKAGGSTPAPPPAKSSKRPSTALAATGASLKPGLGLGKQPFASASVRDLKDANGSLTASSSGSGPGGPGAGASRPASRATIKRPTTAPVGSAGQFRVASDATSKSVLEVEGLQFVLGKDDAAKAKVVLDGSPSVPNAVRFLQHQRNGSTGADAASTGHNSLRDSRRKSASTHDSHHSDAVSATSGGLKATSAAVAAGATPNASAGGWGLEEEIKIADRVKGSTQSVPSPKPRPVSMDKGKKSLDFSAKSNLKNSMLMNIINEDESDEVKAAAREAGIPEGSYAIHPPSMLQLFEASQCLVYDQTGKEVIFGDLFKRRRTLVCFLRHWWCGFCQQFAMSIRHIDPLPLKKANMDFIIVGQGDWSVIKAYREVMQVPYPMFADPKRNVYRALGMTLRTNDANPVCARPDYASMSMTKGILVAIKKGLFDMPIRNPGDMKLLGGDFILGPGLQCSFTHRMTTADGHMDLPRILAQAGCDLSLKTPKPLYTVDEKEARAAMLAGGNQNRRQTRSLGRSRGKKSSKADAAGLDGSFGTTSGAGAAAAAPTGSATGSSRFARPSIWGRFPGRFSKSQASLPMSESMADLSSDFGPARGLSAGPRSASAMRKISYDGRVRDSFETQQTDIEFESRATSIDTRRRPSDVSMPSGAFGLNKAQSMSELRKRFELGGLRSKSRQEPSKAKASLESHLTVPRGGANNLHHSVSTKSLRKEEGSGAVTPNGAVTPTPPQPPPKDTPTTPKESTPAPKQLSVFQNRVIAKADDAAVPATTGLGIATVGDAAAAVGEDGVTENGAATPKDGTPLAKSIAELSAPGSFLMDLDVYDSLSRQPSQKFYGKPKANGNGRLEAGSADSGLSPSQFSDGGFGQEAADADSDTEPSMSANASPARTQKTTPSSSSSGGSLGPSASASFYSFNTFRGKTNLEHLPEEADEDESDASRRSRDEDSDEDSDEEEEDADEEEDNDEPIQFEDGRSGLF</sequence>
<organism evidence="2 3">
    <name type="scientific">Moesziomyces aphidis</name>
    <name type="common">Pseudozyma aphidis</name>
    <dbReference type="NCBI Taxonomy" id="84754"/>
    <lineage>
        <taxon>Eukaryota</taxon>
        <taxon>Fungi</taxon>
        <taxon>Dikarya</taxon>
        <taxon>Basidiomycota</taxon>
        <taxon>Ustilaginomycotina</taxon>
        <taxon>Ustilaginomycetes</taxon>
        <taxon>Ustilaginales</taxon>
        <taxon>Ustilaginaceae</taxon>
        <taxon>Moesziomyces</taxon>
    </lineage>
</organism>
<evidence type="ECO:0000313" key="2">
    <source>
        <dbReference type="EMBL" id="ETS65016.1"/>
    </source>
</evidence>
<feature type="region of interest" description="Disordered" evidence="1">
    <location>
        <begin position="900"/>
        <end position="922"/>
    </location>
</feature>
<feature type="region of interest" description="Disordered" evidence="1">
    <location>
        <begin position="343"/>
        <end position="784"/>
    </location>
</feature>
<feature type="compositionally biased region" description="Polar residues" evidence="1">
    <location>
        <begin position="568"/>
        <end position="585"/>
    </location>
</feature>
<feature type="region of interest" description="Disordered" evidence="1">
    <location>
        <begin position="117"/>
        <end position="136"/>
    </location>
</feature>
<feature type="compositionally biased region" description="Polar residues" evidence="1">
    <location>
        <begin position="451"/>
        <end position="473"/>
    </location>
</feature>
<feature type="compositionally biased region" description="Pro residues" evidence="1">
    <location>
        <begin position="1405"/>
        <end position="1414"/>
    </location>
</feature>
<dbReference type="SUPFAM" id="SSF52833">
    <property type="entry name" value="Thioredoxin-like"/>
    <property type="match status" value="1"/>
</dbReference>
<protein>
    <recommendedName>
        <fullName evidence="4">Thioredoxin domain-containing protein</fullName>
    </recommendedName>
</protein>
<feature type="region of interest" description="Disordered" evidence="1">
    <location>
        <begin position="256"/>
        <end position="305"/>
    </location>
</feature>
<proteinExistence type="predicted"/>
<gene>
    <name evidence="2" type="ORF">PaG_00467</name>
</gene>
<feature type="compositionally biased region" description="Basic and acidic residues" evidence="1">
    <location>
        <begin position="269"/>
        <end position="281"/>
    </location>
</feature>
<feature type="region of interest" description="Disordered" evidence="1">
    <location>
        <begin position="1179"/>
        <end position="1211"/>
    </location>
</feature>
<dbReference type="CDD" id="cd02970">
    <property type="entry name" value="PRX_like2"/>
    <property type="match status" value="1"/>
</dbReference>
<dbReference type="PANTHER" id="PTHR28630:SF3">
    <property type="entry name" value="PEROXIREDOXIN-LIKE 2C"/>
    <property type="match status" value="1"/>
</dbReference>
<feature type="compositionally biased region" description="Low complexity" evidence="1">
    <location>
        <begin position="397"/>
        <end position="409"/>
    </location>
</feature>
<dbReference type="EMBL" id="AWNI01000003">
    <property type="protein sequence ID" value="ETS65016.1"/>
    <property type="molecule type" value="Genomic_DNA"/>
</dbReference>
<feature type="compositionally biased region" description="Low complexity" evidence="1">
    <location>
        <begin position="23"/>
        <end position="43"/>
    </location>
</feature>
<evidence type="ECO:0008006" key="4">
    <source>
        <dbReference type="Google" id="ProtNLM"/>
    </source>
</evidence>
<feature type="compositionally biased region" description="Low complexity" evidence="1">
    <location>
        <begin position="201"/>
        <end position="215"/>
    </location>
</feature>